<evidence type="ECO:0000313" key="4">
    <source>
        <dbReference type="EMBL" id="CAF0813629.1"/>
    </source>
</evidence>
<dbReference type="Gene3D" id="3.40.50.1820">
    <property type="entry name" value="alpha/beta hydrolase"/>
    <property type="match status" value="1"/>
</dbReference>
<dbReference type="PANTHER" id="PTHR11247:SF67">
    <property type="entry name" value="PALMITOYL-PROTEIN THIOESTERASE 3"/>
    <property type="match status" value="1"/>
</dbReference>
<dbReference type="Pfam" id="PF02089">
    <property type="entry name" value="Palm_thioest"/>
    <property type="match status" value="1"/>
</dbReference>
<protein>
    <recommendedName>
        <fullName evidence="8">Palmitoyl-protein hydrolase</fullName>
    </recommendedName>
</protein>
<proteinExistence type="inferred from homology"/>
<sequence length="289" mass="32999">MIRLAFLLALTTVASSSMYRPIVLMHGITSSAAGMDELAGWLRTSFPGVYVISVEIGNGFDDSFLWPLDKQVEHFCNTVLADEHLRQGFNLLGYSQGSIIARGALERCSLPVHNLITLSGVHQGVFGIPYLLKLPAQFRELVSKYAYETPVQNVISAANYWRDPDQLDRFRSHCHFLPDINNEREVRNETYRNNMLKLNAFVMTYSDIDEIISPRHSGLFMGYAPNSLHVETWNNSRQFTEDLIGMRTLWEQGKLYTFTAHVKHQDVPHAPNKDFLVQNIFPFFNNTLP</sequence>
<dbReference type="Proteomes" id="UP000663852">
    <property type="component" value="Unassembled WGS sequence"/>
</dbReference>
<evidence type="ECO:0008006" key="8">
    <source>
        <dbReference type="Google" id="ProtNLM"/>
    </source>
</evidence>
<dbReference type="Proteomes" id="UP000663828">
    <property type="component" value="Unassembled WGS sequence"/>
</dbReference>
<comment type="caution">
    <text evidence="5">The sequence shown here is derived from an EMBL/GenBank/DDBJ whole genome shotgun (WGS) entry which is preliminary data.</text>
</comment>
<comment type="similarity">
    <text evidence="1">Belongs to the palmitoyl-protein thioesterase family.</text>
</comment>
<evidence type="ECO:0000256" key="1">
    <source>
        <dbReference type="ARBA" id="ARBA00010758"/>
    </source>
</evidence>
<dbReference type="GO" id="GO:0016790">
    <property type="term" value="F:thiolester hydrolase activity"/>
    <property type="evidence" value="ECO:0007669"/>
    <property type="project" value="TreeGrafter"/>
</dbReference>
<feature type="chain" id="PRO_5036410468" description="Palmitoyl-protein hydrolase" evidence="3">
    <location>
        <begin position="17"/>
        <end position="289"/>
    </location>
</feature>
<keyword evidence="3" id="KW-0732">Signal</keyword>
<evidence type="ECO:0000313" key="7">
    <source>
        <dbReference type="Proteomes" id="UP000663852"/>
    </source>
</evidence>
<reference evidence="5" key="1">
    <citation type="submission" date="2021-02" db="EMBL/GenBank/DDBJ databases">
        <authorList>
            <person name="Nowell W R."/>
        </authorList>
    </citation>
    <scope>NUCLEOTIDE SEQUENCE</scope>
</reference>
<dbReference type="PANTHER" id="PTHR11247">
    <property type="entry name" value="PALMITOYL-PROTEIN THIOESTERASE/DOLICHYLDIPHOSPHATASE 1"/>
    <property type="match status" value="1"/>
</dbReference>
<organism evidence="5 7">
    <name type="scientific">Adineta ricciae</name>
    <name type="common">Rotifer</name>
    <dbReference type="NCBI Taxonomy" id="249248"/>
    <lineage>
        <taxon>Eukaryota</taxon>
        <taxon>Metazoa</taxon>
        <taxon>Spiralia</taxon>
        <taxon>Gnathifera</taxon>
        <taxon>Rotifera</taxon>
        <taxon>Eurotatoria</taxon>
        <taxon>Bdelloidea</taxon>
        <taxon>Adinetida</taxon>
        <taxon>Adinetidae</taxon>
        <taxon>Adineta</taxon>
    </lineage>
</organism>
<name>A0A814LUE5_ADIRI</name>
<dbReference type="AlphaFoldDB" id="A0A814LUE5"/>
<evidence type="ECO:0000313" key="6">
    <source>
        <dbReference type="Proteomes" id="UP000663828"/>
    </source>
</evidence>
<dbReference type="GO" id="GO:0005764">
    <property type="term" value="C:lysosome"/>
    <property type="evidence" value="ECO:0007669"/>
    <property type="project" value="TreeGrafter"/>
</dbReference>
<dbReference type="OrthoDB" id="155976at2759"/>
<feature type="signal peptide" evidence="3">
    <location>
        <begin position="1"/>
        <end position="16"/>
    </location>
</feature>
<accession>A0A814LUE5</accession>
<dbReference type="EMBL" id="CAJNOJ010000084">
    <property type="protein sequence ID" value="CAF1067883.1"/>
    <property type="molecule type" value="Genomic_DNA"/>
</dbReference>
<dbReference type="EMBL" id="CAJNOR010000139">
    <property type="protein sequence ID" value="CAF0813629.1"/>
    <property type="molecule type" value="Genomic_DNA"/>
</dbReference>
<gene>
    <name evidence="5" type="ORF">EDS130_LOCUS18278</name>
    <name evidence="4" type="ORF">XAT740_LOCUS3594</name>
</gene>
<evidence type="ECO:0000313" key="5">
    <source>
        <dbReference type="EMBL" id="CAF1067883.1"/>
    </source>
</evidence>
<keyword evidence="2" id="KW-0378">Hydrolase</keyword>
<keyword evidence="6" id="KW-1185">Reference proteome</keyword>
<dbReference type="SUPFAM" id="SSF53474">
    <property type="entry name" value="alpha/beta-Hydrolases"/>
    <property type="match status" value="1"/>
</dbReference>
<dbReference type="InterPro" id="IPR029058">
    <property type="entry name" value="AB_hydrolase_fold"/>
</dbReference>
<evidence type="ECO:0000256" key="3">
    <source>
        <dbReference type="SAM" id="SignalP"/>
    </source>
</evidence>
<evidence type="ECO:0000256" key="2">
    <source>
        <dbReference type="ARBA" id="ARBA00022801"/>
    </source>
</evidence>